<proteinExistence type="predicted"/>
<accession>A0A9N9WK69</accession>
<dbReference type="EMBL" id="OU893340">
    <property type="protein sequence ID" value="CAG9796450.1"/>
    <property type="molecule type" value="Genomic_DNA"/>
</dbReference>
<evidence type="ECO:0000313" key="1">
    <source>
        <dbReference type="EMBL" id="CAG9796450.1"/>
    </source>
</evidence>
<dbReference type="Proteomes" id="UP001153714">
    <property type="component" value="Chromosome 9"/>
</dbReference>
<reference evidence="1" key="2">
    <citation type="submission" date="2022-10" db="EMBL/GenBank/DDBJ databases">
        <authorList>
            <consortium name="ENA_rothamsted_submissions"/>
            <consortium name="culmorum"/>
            <person name="King R."/>
        </authorList>
    </citation>
    <scope>NUCLEOTIDE SEQUENCE</scope>
</reference>
<reference evidence="1" key="1">
    <citation type="submission" date="2021-12" db="EMBL/GenBank/DDBJ databases">
        <authorList>
            <person name="King R."/>
        </authorList>
    </citation>
    <scope>NUCLEOTIDE SEQUENCE</scope>
</reference>
<evidence type="ECO:0008006" key="3">
    <source>
        <dbReference type="Google" id="ProtNLM"/>
    </source>
</evidence>
<evidence type="ECO:0000313" key="2">
    <source>
        <dbReference type="Proteomes" id="UP001153714"/>
    </source>
</evidence>
<keyword evidence="2" id="KW-1185">Reference proteome</keyword>
<organism evidence="1 2">
    <name type="scientific">Diatraea saccharalis</name>
    <name type="common">sugarcane borer</name>
    <dbReference type="NCBI Taxonomy" id="40085"/>
    <lineage>
        <taxon>Eukaryota</taxon>
        <taxon>Metazoa</taxon>
        <taxon>Ecdysozoa</taxon>
        <taxon>Arthropoda</taxon>
        <taxon>Hexapoda</taxon>
        <taxon>Insecta</taxon>
        <taxon>Pterygota</taxon>
        <taxon>Neoptera</taxon>
        <taxon>Endopterygota</taxon>
        <taxon>Lepidoptera</taxon>
        <taxon>Glossata</taxon>
        <taxon>Ditrysia</taxon>
        <taxon>Pyraloidea</taxon>
        <taxon>Crambidae</taxon>
        <taxon>Crambinae</taxon>
        <taxon>Diatraea</taxon>
    </lineage>
</organism>
<dbReference type="Gene3D" id="3.10.490.10">
    <property type="entry name" value="Gamma-glutamyl cyclotransferase-like"/>
    <property type="match status" value="1"/>
</dbReference>
<gene>
    <name evidence="1" type="ORF">DIATSA_LOCUS13643</name>
</gene>
<dbReference type="AlphaFoldDB" id="A0A9N9WK69"/>
<sequence length="135" mass="16008">MVFNYFRMVGVDIKKYYIRYLEVVTPYMGSYKCRALKQKVNPLPRGDNDKVPVERWPSWTYREVLITGSIEHGLPEYYIKNLRKLKTNGEEAYLRARRLLDRYAEGKPCECKVPGRIPRKPLILKLNMGRILPQK</sequence>
<name>A0A9N9WK69_9NEOP</name>
<dbReference type="OrthoDB" id="2924818at2759"/>
<protein>
    <recommendedName>
        <fullName evidence="3">Gamma-glutamylcyclotransferase</fullName>
    </recommendedName>
</protein>